<dbReference type="PANTHER" id="PTHR39178">
    <property type="entry name" value="HYPOTHETICAL RIBOSOME-ASSOCIATED PROTEIN"/>
    <property type="match status" value="1"/>
</dbReference>
<evidence type="ECO:0000256" key="2">
    <source>
        <dbReference type="ARBA" id="ARBA00022670"/>
    </source>
</evidence>
<proteinExistence type="inferred from homology"/>
<reference evidence="7" key="2">
    <citation type="submission" date="2021-04" db="EMBL/GenBank/DDBJ databases">
        <authorList>
            <person name="Gilroy R."/>
        </authorList>
    </citation>
    <scope>NUCLEOTIDE SEQUENCE</scope>
    <source>
        <strain evidence="7">CHK196-3914</strain>
    </source>
</reference>
<evidence type="ECO:0000313" key="8">
    <source>
        <dbReference type="Proteomes" id="UP000824116"/>
    </source>
</evidence>
<keyword evidence="4" id="KW-0788">Thiol protease</keyword>
<evidence type="ECO:0000256" key="5">
    <source>
        <dbReference type="ARBA" id="ARBA00044503"/>
    </source>
</evidence>
<evidence type="ECO:0000256" key="4">
    <source>
        <dbReference type="ARBA" id="ARBA00022807"/>
    </source>
</evidence>
<keyword evidence="1" id="KW-0690">Ribosome biogenesis</keyword>
<dbReference type="AlphaFoldDB" id="A0A9D2K284"/>
<dbReference type="GO" id="GO:0006508">
    <property type="term" value="P:proteolysis"/>
    <property type="evidence" value="ECO:0007669"/>
    <property type="project" value="UniProtKB-KW"/>
</dbReference>
<dbReference type="Gene3D" id="3.30.70.1490">
    <property type="entry name" value="Cysteine protease Prp"/>
    <property type="match status" value="1"/>
</dbReference>
<evidence type="ECO:0000313" key="7">
    <source>
        <dbReference type="EMBL" id="HIZ75038.1"/>
    </source>
</evidence>
<evidence type="ECO:0000256" key="6">
    <source>
        <dbReference type="ARBA" id="ARBA00044538"/>
    </source>
</evidence>
<organism evidence="7 8">
    <name type="scientific">Candidatus Mediterraneibacter stercoravium</name>
    <dbReference type="NCBI Taxonomy" id="2838685"/>
    <lineage>
        <taxon>Bacteria</taxon>
        <taxon>Bacillati</taxon>
        <taxon>Bacillota</taxon>
        <taxon>Clostridia</taxon>
        <taxon>Lachnospirales</taxon>
        <taxon>Lachnospiraceae</taxon>
        <taxon>Mediterraneibacter</taxon>
    </lineage>
</organism>
<accession>A0A9D2K284</accession>
<dbReference type="PANTHER" id="PTHR39178:SF1">
    <property type="entry name" value="RIBOSOMAL-PROCESSING CYSTEINE PROTEASE PRP"/>
    <property type="match status" value="1"/>
</dbReference>
<reference evidence="7" key="1">
    <citation type="journal article" date="2021" name="PeerJ">
        <title>Extensive microbial diversity within the chicken gut microbiome revealed by metagenomics and culture.</title>
        <authorList>
            <person name="Gilroy R."/>
            <person name="Ravi A."/>
            <person name="Getino M."/>
            <person name="Pursley I."/>
            <person name="Horton D.L."/>
            <person name="Alikhan N.F."/>
            <person name="Baker D."/>
            <person name="Gharbi K."/>
            <person name="Hall N."/>
            <person name="Watson M."/>
            <person name="Adriaenssens E.M."/>
            <person name="Foster-Nyarko E."/>
            <person name="Jarju S."/>
            <person name="Secka A."/>
            <person name="Antonio M."/>
            <person name="Oren A."/>
            <person name="Chaudhuri R.R."/>
            <person name="La Ragione R."/>
            <person name="Hildebrand F."/>
            <person name="Pallen M.J."/>
        </authorList>
    </citation>
    <scope>NUCLEOTIDE SEQUENCE</scope>
    <source>
        <strain evidence="7">CHK196-3914</strain>
    </source>
</reference>
<dbReference type="SUPFAM" id="SSF118010">
    <property type="entry name" value="TM1457-like"/>
    <property type="match status" value="1"/>
</dbReference>
<comment type="similarity">
    <text evidence="5">Belongs to the Prp family.</text>
</comment>
<dbReference type="GO" id="GO:0042254">
    <property type="term" value="P:ribosome biogenesis"/>
    <property type="evidence" value="ECO:0007669"/>
    <property type="project" value="UniProtKB-KW"/>
</dbReference>
<gene>
    <name evidence="7" type="ORF">H9723_07345</name>
</gene>
<dbReference type="InterPro" id="IPR007422">
    <property type="entry name" value="Peptidase_Prp"/>
</dbReference>
<protein>
    <recommendedName>
        <fullName evidence="6">Ribosomal processing cysteine protease Prp</fullName>
    </recommendedName>
</protein>
<keyword evidence="2 7" id="KW-0645">Protease</keyword>
<dbReference type="EMBL" id="DXAY01000173">
    <property type="protein sequence ID" value="HIZ75038.1"/>
    <property type="molecule type" value="Genomic_DNA"/>
</dbReference>
<dbReference type="GO" id="GO:0008234">
    <property type="term" value="F:cysteine-type peptidase activity"/>
    <property type="evidence" value="ECO:0007669"/>
    <property type="project" value="UniProtKB-KW"/>
</dbReference>
<dbReference type="CDD" id="cd16332">
    <property type="entry name" value="Prp-like"/>
    <property type="match status" value="1"/>
</dbReference>
<comment type="caution">
    <text evidence="7">The sequence shown here is derived from an EMBL/GenBank/DDBJ whole genome shotgun (WGS) entry which is preliminary data.</text>
</comment>
<sequence>MIRVTIYKTGRHNFAGFDISGHAGYAEQGEDIVCAAVSALVITTVNSIERFTDDETSCVTDEDTGSIEFRFINTPSHDAGLLLDSMILGLEEIEDSSQHEEYIDIIFKEV</sequence>
<dbReference type="InterPro" id="IPR036764">
    <property type="entry name" value="Peptidase_Prp_sf"/>
</dbReference>
<evidence type="ECO:0000256" key="3">
    <source>
        <dbReference type="ARBA" id="ARBA00022801"/>
    </source>
</evidence>
<name>A0A9D2K284_9FIRM</name>
<dbReference type="Proteomes" id="UP000824116">
    <property type="component" value="Unassembled WGS sequence"/>
</dbReference>
<evidence type="ECO:0000256" key="1">
    <source>
        <dbReference type="ARBA" id="ARBA00022517"/>
    </source>
</evidence>
<keyword evidence="3" id="KW-0378">Hydrolase</keyword>
<dbReference type="Pfam" id="PF04327">
    <property type="entry name" value="Peptidase_Prp"/>
    <property type="match status" value="1"/>
</dbReference>